<proteinExistence type="inferred from homology"/>
<feature type="transmembrane region" description="Helical" evidence="7">
    <location>
        <begin position="48"/>
        <end position="67"/>
    </location>
</feature>
<comment type="caution">
    <text evidence="10">The sequence shown here is derived from an EMBL/GenBank/DDBJ whole genome shotgun (WGS) entry which is preliminary data.</text>
</comment>
<dbReference type="PANTHER" id="PTHR30151:SF20">
    <property type="entry name" value="ABC TRANSPORTER PERMEASE PROTEIN HI_0355-RELATED"/>
    <property type="match status" value="1"/>
</dbReference>
<dbReference type="PANTHER" id="PTHR30151">
    <property type="entry name" value="ALKANE SULFONATE ABC TRANSPORTER-RELATED, MEMBRANE SUBUNIT"/>
    <property type="match status" value="1"/>
</dbReference>
<feature type="transmembrane region" description="Helical" evidence="7">
    <location>
        <begin position="144"/>
        <end position="166"/>
    </location>
</feature>
<feature type="domain" description="ABC transmembrane type-1" evidence="9">
    <location>
        <begin position="106"/>
        <end position="286"/>
    </location>
</feature>
<dbReference type="InterPro" id="IPR035906">
    <property type="entry name" value="MetI-like_sf"/>
</dbReference>
<comment type="similarity">
    <text evidence="7">Belongs to the binding-protein-dependent transport system permease family.</text>
</comment>
<evidence type="ECO:0000256" key="5">
    <source>
        <dbReference type="ARBA" id="ARBA00022989"/>
    </source>
</evidence>
<dbReference type="PROSITE" id="PS50928">
    <property type="entry name" value="ABC_TM1"/>
    <property type="match status" value="1"/>
</dbReference>
<protein>
    <submittedName>
        <fullName evidence="10">ABC transporter permease</fullName>
    </submittedName>
</protein>
<keyword evidence="3" id="KW-1003">Cell membrane</keyword>
<keyword evidence="5 7" id="KW-1133">Transmembrane helix</keyword>
<evidence type="ECO:0000256" key="2">
    <source>
        <dbReference type="ARBA" id="ARBA00022448"/>
    </source>
</evidence>
<evidence type="ECO:0000259" key="9">
    <source>
        <dbReference type="PROSITE" id="PS50928"/>
    </source>
</evidence>
<feature type="region of interest" description="Disordered" evidence="8">
    <location>
        <begin position="1"/>
        <end position="32"/>
    </location>
</feature>
<evidence type="ECO:0000256" key="4">
    <source>
        <dbReference type="ARBA" id="ARBA00022692"/>
    </source>
</evidence>
<evidence type="ECO:0000256" key="7">
    <source>
        <dbReference type="RuleBase" id="RU363032"/>
    </source>
</evidence>
<evidence type="ECO:0000256" key="3">
    <source>
        <dbReference type="ARBA" id="ARBA00022475"/>
    </source>
</evidence>
<organism evidence="10 11">
    <name type="scientific">Streptomyces albospinus</name>
    <dbReference type="NCBI Taxonomy" id="285515"/>
    <lineage>
        <taxon>Bacteria</taxon>
        <taxon>Bacillati</taxon>
        <taxon>Actinomycetota</taxon>
        <taxon>Actinomycetes</taxon>
        <taxon>Kitasatosporales</taxon>
        <taxon>Streptomycetaceae</taxon>
        <taxon>Streptomyces</taxon>
    </lineage>
</organism>
<keyword evidence="4 7" id="KW-0812">Transmembrane</keyword>
<dbReference type="Gene3D" id="1.10.3720.10">
    <property type="entry name" value="MetI-like"/>
    <property type="match status" value="1"/>
</dbReference>
<evidence type="ECO:0000256" key="6">
    <source>
        <dbReference type="ARBA" id="ARBA00023136"/>
    </source>
</evidence>
<evidence type="ECO:0000256" key="1">
    <source>
        <dbReference type="ARBA" id="ARBA00004651"/>
    </source>
</evidence>
<feature type="transmembrane region" description="Helical" evidence="7">
    <location>
        <begin position="172"/>
        <end position="189"/>
    </location>
</feature>
<feature type="transmembrane region" description="Helical" evidence="7">
    <location>
        <begin position="221"/>
        <end position="242"/>
    </location>
</feature>
<keyword evidence="11" id="KW-1185">Reference proteome</keyword>
<dbReference type="EMBL" id="BMRP01000008">
    <property type="protein sequence ID" value="GGU60770.1"/>
    <property type="molecule type" value="Genomic_DNA"/>
</dbReference>
<comment type="subcellular location">
    <subcellularLocation>
        <location evidence="1 7">Cell membrane</location>
        <topology evidence="1 7">Multi-pass membrane protein</topology>
    </subcellularLocation>
</comment>
<evidence type="ECO:0000256" key="8">
    <source>
        <dbReference type="SAM" id="MobiDB-lite"/>
    </source>
</evidence>
<sequence length="307" mass="32513">MTDLGPTAAPTAPRSGTMPADAPATAPPEPDEAALIRAARTRTRRRGLLLRAIQCLLVLAVLGGWQFGAAHGWLDPFTYGSPSGVADQLRSWFTEGTALGSIWHNIGVTMEETVLGFLIGTASGVVLGIALGRLPALADVMAPFIKAANSIPRIVLGSMFIIWFGLGSTGKVALAVVLVFFSVFFNAFQGTREVDRNLMANARILGASEWRVTQHVVLPSAMTWITASLHAAFGFALIGAIVGEMLGAQAGLGQLIAQSQGLFNADGVYSGTLIIAVLALVAEFVITRFEKRVLRWRPTQLSESASL</sequence>
<dbReference type="Proteomes" id="UP000654471">
    <property type="component" value="Unassembled WGS sequence"/>
</dbReference>
<accession>A0ABQ2V1G0</accession>
<feature type="transmembrane region" description="Helical" evidence="7">
    <location>
        <begin position="113"/>
        <end position="132"/>
    </location>
</feature>
<keyword evidence="2 7" id="KW-0813">Transport</keyword>
<dbReference type="Pfam" id="PF00528">
    <property type="entry name" value="BPD_transp_1"/>
    <property type="match status" value="1"/>
</dbReference>
<evidence type="ECO:0000313" key="11">
    <source>
        <dbReference type="Proteomes" id="UP000654471"/>
    </source>
</evidence>
<reference evidence="11" key="1">
    <citation type="journal article" date="2019" name="Int. J. Syst. Evol. Microbiol.">
        <title>The Global Catalogue of Microorganisms (GCM) 10K type strain sequencing project: providing services to taxonomists for standard genome sequencing and annotation.</title>
        <authorList>
            <consortium name="The Broad Institute Genomics Platform"/>
            <consortium name="The Broad Institute Genome Sequencing Center for Infectious Disease"/>
            <person name="Wu L."/>
            <person name="Ma J."/>
        </authorList>
    </citation>
    <scope>NUCLEOTIDE SEQUENCE [LARGE SCALE GENOMIC DNA]</scope>
    <source>
        <strain evidence="11">JCM 3399</strain>
    </source>
</reference>
<dbReference type="InterPro" id="IPR000515">
    <property type="entry name" value="MetI-like"/>
</dbReference>
<dbReference type="CDD" id="cd06261">
    <property type="entry name" value="TM_PBP2"/>
    <property type="match status" value="1"/>
</dbReference>
<keyword evidence="6 7" id="KW-0472">Membrane</keyword>
<feature type="transmembrane region" description="Helical" evidence="7">
    <location>
        <begin position="268"/>
        <end position="287"/>
    </location>
</feature>
<name>A0ABQ2V1G0_9ACTN</name>
<evidence type="ECO:0000313" key="10">
    <source>
        <dbReference type="EMBL" id="GGU60770.1"/>
    </source>
</evidence>
<dbReference type="SUPFAM" id="SSF161098">
    <property type="entry name" value="MetI-like"/>
    <property type="match status" value="1"/>
</dbReference>
<gene>
    <name evidence="10" type="ORF">GCM10010211_26990</name>
</gene>